<dbReference type="RefSeq" id="WP_073326568.1">
    <property type="nucleotide sequence ID" value="NZ_FQYO01000002.1"/>
</dbReference>
<dbReference type="CDD" id="cd01948">
    <property type="entry name" value="EAL"/>
    <property type="match status" value="1"/>
</dbReference>
<organism evidence="4 5">
    <name type="scientific">Wenxinia saemankumensis</name>
    <dbReference type="NCBI Taxonomy" id="1447782"/>
    <lineage>
        <taxon>Bacteria</taxon>
        <taxon>Pseudomonadati</taxon>
        <taxon>Pseudomonadota</taxon>
        <taxon>Alphaproteobacteria</taxon>
        <taxon>Rhodobacterales</taxon>
        <taxon>Roseobacteraceae</taxon>
        <taxon>Wenxinia</taxon>
    </lineage>
</organism>
<name>A0A1M6BSB1_9RHOB</name>
<dbReference type="Pfam" id="PF00990">
    <property type="entry name" value="GGDEF"/>
    <property type="match status" value="1"/>
</dbReference>
<keyword evidence="1" id="KW-0472">Membrane</keyword>
<dbReference type="InterPro" id="IPR052155">
    <property type="entry name" value="Biofilm_reg_signaling"/>
</dbReference>
<dbReference type="EMBL" id="FQYO01000002">
    <property type="protein sequence ID" value="SHI51586.1"/>
    <property type="molecule type" value="Genomic_DNA"/>
</dbReference>
<evidence type="ECO:0000313" key="4">
    <source>
        <dbReference type="EMBL" id="SHI51586.1"/>
    </source>
</evidence>
<dbReference type="PROSITE" id="PS50883">
    <property type="entry name" value="EAL"/>
    <property type="match status" value="1"/>
</dbReference>
<evidence type="ECO:0000259" key="3">
    <source>
        <dbReference type="PROSITE" id="PS50887"/>
    </source>
</evidence>
<dbReference type="STRING" id="1447782.SAMN05444417_0824"/>
<keyword evidence="1" id="KW-1133">Transmembrane helix</keyword>
<dbReference type="AlphaFoldDB" id="A0A1M6BSB1"/>
<dbReference type="OrthoDB" id="9814202at2"/>
<dbReference type="NCBIfam" id="TIGR00254">
    <property type="entry name" value="GGDEF"/>
    <property type="match status" value="1"/>
</dbReference>
<dbReference type="InterPro" id="IPR029787">
    <property type="entry name" value="Nucleotide_cyclase"/>
</dbReference>
<dbReference type="SUPFAM" id="SSF141868">
    <property type="entry name" value="EAL domain-like"/>
    <property type="match status" value="1"/>
</dbReference>
<dbReference type="Pfam" id="PF00563">
    <property type="entry name" value="EAL"/>
    <property type="match status" value="1"/>
</dbReference>
<dbReference type="InterPro" id="IPR035919">
    <property type="entry name" value="EAL_sf"/>
</dbReference>
<keyword evidence="1" id="KW-0812">Transmembrane</keyword>
<dbReference type="SMART" id="SM00267">
    <property type="entry name" value="GGDEF"/>
    <property type="match status" value="1"/>
</dbReference>
<dbReference type="InterPro" id="IPR000160">
    <property type="entry name" value="GGDEF_dom"/>
</dbReference>
<dbReference type="PANTHER" id="PTHR44757:SF2">
    <property type="entry name" value="BIOFILM ARCHITECTURE MAINTENANCE PROTEIN MBAA"/>
    <property type="match status" value="1"/>
</dbReference>
<dbReference type="Proteomes" id="UP000184292">
    <property type="component" value="Unassembled WGS sequence"/>
</dbReference>
<keyword evidence="5" id="KW-1185">Reference proteome</keyword>
<dbReference type="CDD" id="cd01949">
    <property type="entry name" value="GGDEF"/>
    <property type="match status" value="1"/>
</dbReference>
<dbReference type="InterPro" id="IPR001633">
    <property type="entry name" value="EAL_dom"/>
</dbReference>
<sequence length="664" mass="70626">MPQASAPDPSPLDRGLDVAGSRAGRMVILLVIFAVVAINAMSLREGIARLAEAEQRFDRDTIRTGAAALVDIHRLETVAARFAGQDPPEQAALTAVTRAVDMLVTRAGYLSTLVPPGSTDRDAVATMEGLIRLGEIGDDWLAGGQDDIGALYAQVSGPVDETERAIARWLEKSHHAQRDALDAALAALLRNSRLHAVLIGAILAFWLLVSGLLAREVRVRRRRNRAEGRVRYLAYHDSLTNLPNRAFFTERAAVIFAPGGAPDAALACLDLDGFKQINDSLGHQAGDAVLARVGTALSALARDHALFAARLGGDEFAVISPGGLTPGELGEAILSVLAAIPPPDGTALPIRASVGVATAAAADRLDLRGIDGMTRAADFALYRAKRGEVAARAALFDEPAIAAFRLRRTRLHALERAVASGGLEVWFQPKVTLADGHPAGFEALVRWRHEGELILPDEFISLAEECGLIVEIDTYMLGAATRRMAEWNARAGTALPVSVNISARHLRLPGLCATVEAALRESGLPPPLLTLELTESVAVEDWASVDGVIDGIRALGCRVSLDDFGTGYSSLGYLRRIRADELKLDRSFLVGIDHSAPARQIVRAVVDIARSLRLTTVVEGVETPEQAAIVRALGCDVGQGFLYGSPAPAAKAVFPPAPPRRRAG</sequence>
<proteinExistence type="predicted"/>
<dbReference type="Gene3D" id="3.30.70.270">
    <property type="match status" value="1"/>
</dbReference>
<evidence type="ECO:0000313" key="5">
    <source>
        <dbReference type="Proteomes" id="UP000184292"/>
    </source>
</evidence>
<dbReference type="Gene3D" id="3.20.20.450">
    <property type="entry name" value="EAL domain"/>
    <property type="match status" value="1"/>
</dbReference>
<evidence type="ECO:0000259" key="2">
    <source>
        <dbReference type="PROSITE" id="PS50883"/>
    </source>
</evidence>
<gene>
    <name evidence="4" type="ORF">SAMN05444417_0824</name>
</gene>
<accession>A0A1M6BSB1</accession>
<protein>
    <submittedName>
        <fullName evidence="4">Diguanylate cyclase (GGDEF) domain-containing protein</fullName>
    </submittedName>
</protein>
<reference evidence="4 5" key="1">
    <citation type="submission" date="2016-11" db="EMBL/GenBank/DDBJ databases">
        <authorList>
            <person name="Jaros S."/>
            <person name="Januszkiewicz K."/>
            <person name="Wedrychowicz H."/>
        </authorList>
    </citation>
    <scope>NUCLEOTIDE SEQUENCE [LARGE SCALE GENOMIC DNA]</scope>
    <source>
        <strain evidence="4 5">DSM 100565</strain>
    </source>
</reference>
<dbReference type="PANTHER" id="PTHR44757">
    <property type="entry name" value="DIGUANYLATE CYCLASE DGCP"/>
    <property type="match status" value="1"/>
</dbReference>
<dbReference type="SMART" id="SM00052">
    <property type="entry name" value="EAL"/>
    <property type="match status" value="1"/>
</dbReference>
<dbReference type="SUPFAM" id="SSF55073">
    <property type="entry name" value="Nucleotide cyclase"/>
    <property type="match status" value="1"/>
</dbReference>
<evidence type="ECO:0000256" key="1">
    <source>
        <dbReference type="SAM" id="Phobius"/>
    </source>
</evidence>
<feature type="transmembrane region" description="Helical" evidence="1">
    <location>
        <begin position="194"/>
        <end position="214"/>
    </location>
</feature>
<dbReference type="InterPro" id="IPR043128">
    <property type="entry name" value="Rev_trsase/Diguanyl_cyclase"/>
</dbReference>
<feature type="domain" description="GGDEF" evidence="3">
    <location>
        <begin position="262"/>
        <end position="398"/>
    </location>
</feature>
<feature type="transmembrane region" description="Helical" evidence="1">
    <location>
        <begin position="23"/>
        <end position="41"/>
    </location>
</feature>
<feature type="domain" description="EAL" evidence="2">
    <location>
        <begin position="407"/>
        <end position="660"/>
    </location>
</feature>
<dbReference type="PROSITE" id="PS50887">
    <property type="entry name" value="GGDEF"/>
    <property type="match status" value="1"/>
</dbReference>